<reference evidence="2 3" key="1">
    <citation type="journal article" date="2016" name="Nat. Commun.">
        <title>Ectomycorrhizal ecology is imprinted in the genome of the dominant symbiotic fungus Cenococcum geophilum.</title>
        <authorList>
            <consortium name="DOE Joint Genome Institute"/>
            <person name="Peter M."/>
            <person name="Kohler A."/>
            <person name="Ohm R.A."/>
            <person name="Kuo A."/>
            <person name="Krutzmann J."/>
            <person name="Morin E."/>
            <person name="Arend M."/>
            <person name="Barry K.W."/>
            <person name="Binder M."/>
            <person name="Choi C."/>
            <person name="Clum A."/>
            <person name="Copeland A."/>
            <person name="Grisel N."/>
            <person name="Haridas S."/>
            <person name="Kipfer T."/>
            <person name="LaButti K."/>
            <person name="Lindquist E."/>
            <person name="Lipzen A."/>
            <person name="Maire R."/>
            <person name="Meier B."/>
            <person name="Mihaltcheva S."/>
            <person name="Molinier V."/>
            <person name="Murat C."/>
            <person name="Poggeler S."/>
            <person name="Quandt C.A."/>
            <person name="Sperisen C."/>
            <person name="Tritt A."/>
            <person name="Tisserant E."/>
            <person name="Crous P.W."/>
            <person name="Henrissat B."/>
            <person name="Nehls U."/>
            <person name="Egli S."/>
            <person name="Spatafora J.W."/>
            <person name="Grigoriev I.V."/>
            <person name="Martin F.M."/>
        </authorList>
    </citation>
    <scope>NUCLEOTIDE SEQUENCE [LARGE SCALE GENOMIC DNA]</scope>
    <source>
        <strain evidence="2 3">CBS 459.81</strain>
    </source>
</reference>
<dbReference type="Proteomes" id="UP000250266">
    <property type="component" value="Unassembled WGS sequence"/>
</dbReference>
<protein>
    <submittedName>
        <fullName evidence="2">Uncharacterized protein</fullName>
    </submittedName>
</protein>
<name>A0A8E2EL13_9PEZI</name>
<feature type="non-terminal residue" evidence="2">
    <location>
        <position position="1"/>
    </location>
</feature>
<proteinExistence type="predicted"/>
<dbReference type="AlphaFoldDB" id="A0A8E2EL13"/>
<sequence>QDAQDARTTKYCQASLIIFNTGINKAHSTNDHSNSSPSTNASLSPPHRPLLSYSSQVPPPSPIFLPPPLSTHPRTPLSTVATLMPLHTCSSTSPPQARPPNVAWADTTSVTTQTGKAPAATLLLQLHPRQLRLDLQRRPGPGLHVLVP</sequence>
<feature type="compositionally biased region" description="Pro residues" evidence="1">
    <location>
        <begin position="57"/>
        <end position="70"/>
    </location>
</feature>
<gene>
    <name evidence="2" type="ORF">K432DRAFT_448424</name>
</gene>
<feature type="compositionally biased region" description="Low complexity" evidence="1">
    <location>
        <begin position="33"/>
        <end position="45"/>
    </location>
</feature>
<keyword evidence="3" id="KW-1185">Reference proteome</keyword>
<feature type="region of interest" description="Disordered" evidence="1">
    <location>
        <begin position="28"/>
        <end position="70"/>
    </location>
</feature>
<dbReference type="EMBL" id="KV744814">
    <property type="protein sequence ID" value="OCK85766.1"/>
    <property type="molecule type" value="Genomic_DNA"/>
</dbReference>
<evidence type="ECO:0000313" key="2">
    <source>
        <dbReference type="EMBL" id="OCK85766.1"/>
    </source>
</evidence>
<evidence type="ECO:0000313" key="3">
    <source>
        <dbReference type="Proteomes" id="UP000250266"/>
    </source>
</evidence>
<evidence type="ECO:0000256" key="1">
    <source>
        <dbReference type="SAM" id="MobiDB-lite"/>
    </source>
</evidence>
<accession>A0A8E2EL13</accession>
<organism evidence="2 3">
    <name type="scientific">Lepidopterella palustris CBS 459.81</name>
    <dbReference type="NCBI Taxonomy" id="1314670"/>
    <lineage>
        <taxon>Eukaryota</taxon>
        <taxon>Fungi</taxon>
        <taxon>Dikarya</taxon>
        <taxon>Ascomycota</taxon>
        <taxon>Pezizomycotina</taxon>
        <taxon>Dothideomycetes</taxon>
        <taxon>Pleosporomycetidae</taxon>
        <taxon>Mytilinidiales</taxon>
        <taxon>Argynnaceae</taxon>
        <taxon>Lepidopterella</taxon>
    </lineage>
</organism>